<name>A0A812CH48_ACAPH</name>
<sequence length="173" mass="19874">MSDAQLLDSTSLRLLGLTLTTDLKWNKYIESIASSTARKVGSLSRTRKFFSPESILQIYKSTIRPCMEYCCHIWSGAPSVCVGVLDRLQRRICKVVGHALASRLRSLSHRRAVASLCLFYKYFHGNCSEELHWLVPRRHEFKRPTRLASRSHPFTLHVSHLSPMELPSLFQFP</sequence>
<evidence type="ECO:0000313" key="2">
    <source>
        <dbReference type="Proteomes" id="UP000597762"/>
    </source>
</evidence>
<keyword evidence="2" id="KW-1185">Reference proteome</keyword>
<dbReference type="EMBL" id="CAHIKZ030001481">
    <property type="protein sequence ID" value="CAE1265595.1"/>
    <property type="molecule type" value="Genomic_DNA"/>
</dbReference>
<dbReference type="OrthoDB" id="6152726at2759"/>
<evidence type="ECO:0000313" key="1">
    <source>
        <dbReference type="EMBL" id="CAE1265595.1"/>
    </source>
</evidence>
<proteinExistence type="predicted"/>
<protein>
    <submittedName>
        <fullName evidence="1">Uncharacterized protein</fullName>
    </submittedName>
</protein>
<dbReference type="AlphaFoldDB" id="A0A812CH48"/>
<comment type="caution">
    <text evidence="1">The sequence shown here is derived from an EMBL/GenBank/DDBJ whole genome shotgun (WGS) entry which is preliminary data.</text>
</comment>
<gene>
    <name evidence="1" type="ORF">SPHA_34768</name>
</gene>
<dbReference type="Proteomes" id="UP000597762">
    <property type="component" value="Unassembled WGS sequence"/>
</dbReference>
<accession>A0A812CH48</accession>
<organism evidence="1 2">
    <name type="scientific">Acanthosepion pharaonis</name>
    <name type="common">Pharaoh cuttlefish</name>
    <name type="synonym">Sepia pharaonis</name>
    <dbReference type="NCBI Taxonomy" id="158019"/>
    <lineage>
        <taxon>Eukaryota</taxon>
        <taxon>Metazoa</taxon>
        <taxon>Spiralia</taxon>
        <taxon>Lophotrochozoa</taxon>
        <taxon>Mollusca</taxon>
        <taxon>Cephalopoda</taxon>
        <taxon>Coleoidea</taxon>
        <taxon>Decapodiformes</taxon>
        <taxon>Sepiida</taxon>
        <taxon>Sepiina</taxon>
        <taxon>Sepiidae</taxon>
        <taxon>Acanthosepion</taxon>
    </lineage>
</organism>
<reference evidence="1" key="1">
    <citation type="submission" date="2021-01" db="EMBL/GenBank/DDBJ databases">
        <authorList>
            <person name="Li R."/>
            <person name="Bekaert M."/>
        </authorList>
    </citation>
    <scope>NUCLEOTIDE SEQUENCE</scope>
    <source>
        <strain evidence="1">Farmed</strain>
    </source>
</reference>